<organism evidence="2 3">
    <name type="scientific">Pisum sativum</name>
    <name type="common">Garden pea</name>
    <name type="synonym">Lathyrus oleraceus</name>
    <dbReference type="NCBI Taxonomy" id="3888"/>
    <lineage>
        <taxon>Eukaryota</taxon>
        <taxon>Viridiplantae</taxon>
        <taxon>Streptophyta</taxon>
        <taxon>Embryophyta</taxon>
        <taxon>Tracheophyta</taxon>
        <taxon>Spermatophyta</taxon>
        <taxon>Magnoliopsida</taxon>
        <taxon>eudicotyledons</taxon>
        <taxon>Gunneridae</taxon>
        <taxon>Pentapetalae</taxon>
        <taxon>rosids</taxon>
        <taxon>fabids</taxon>
        <taxon>Fabales</taxon>
        <taxon>Fabaceae</taxon>
        <taxon>Papilionoideae</taxon>
        <taxon>50 kb inversion clade</taxon>
        <taxon>NPAAA clade</taxon>
        <taxon>Hologalegina</taxon>
        <taxon>IRL clade</taxon>
        <taxon>Fabeae</taxon>
        <taxon>Lathyrus</taxon>
    </lineage>
</organism>
<feature type="region of interest" description="Disordered" evidence="1">
    <location>
        <begin position="156"/>
        <end position="178"/>
    </location>
</feature>
<dbReference type="InterPro" id="IPR044811">
    <property type="entry name" value="DME/ROS1"/>
</dbReference>
<dbReference type="PANTHER" id="PTHR46213">
    <property type="entry name" value="TRANSCRIPTIONAL ACTIVATOR DEMETER"/>
    <property type="match status" value="1"/>
</dbReference>
<protein>
    <submittedName>
        <fullName evidence="2">Uncharacterized protein</fullName>
    </submittedName>
</protein>
<dbReference type="Proteomes" id="UP001058974">
    <property type="component" value="Chromosome 3"/>
</dbReference>
<keyword evidence="3" id="KW-1185">Reference proteome</keyword>
<name>A0A9D4XTR2_PEA</name>
<evidence type="ECO:0000256" key="1">
    <source>
        <dbReference type="SAM" id="MobiDB-lite"/>
    </source>
</evidence>
<sequence length="178" mass="20149">MLSNSALTFVPNEIKECEPIIEMPASPEPQRTELVDFETKHDEEIYYSYNNQDDEDMEDMLTFNLSSHGSSCLPKTLDIFFDGFDQGMNTSTALVTLHPCAANTPLPKVKEASRLKTERTGYVLPDDHPLLREHAPRVHDDPSPYLLMEWLQAELESSAESNTSDLQDEDKSQTVPET</sequence>
<proteinExistence type="predicted"/>
<dbReference type="Gramene" id="Psat03G0191100-T1">
    <property type="protein sequence ID" value="KAI5426288.1"/>
    <property type="gene ID" value="KIW84_031911"/>
</dbReference>
<dbReference type="OrthoDB" id="5607at2759"/>
<accession>A0A9D4XTR2</accession>
<dbReference type="EMBL" id="JAMSHJ010000003">
    <property type="protein sequence ID" value="KAI5426288.1"/>
    <property type="molecule type" value="Genomic_DNA"/>
</dbReference>
<dbReference type="GO" id="GO:0019104">
    <property type="term" value="F:DNA N-glycosylase activity"/>
    <property type="evidence" value="ECO:0007669"/>
    <property type="project" value="InterPro"/>
</dbReference>
<comment type="caution">
    <text evidence="2">The sequence shown here is derived from an EMBL/GenBank/DDBJ whole genome shotgun (WGS) entry which is preliminary data.</text>
</comment>
<reference evidence="2 3" key="1">
    <citation type="journal article" date="2022" name="Nat. Genet.">
        <title>Improved pea reference genome and pan-genome highlight genomic features and evolutionary characteristics.</title>
        <authorList>
            <person name="Yang T."/>
            <person name="Liu R."/>
            <person name="Luo Y."/>
            <person name="Hu S."/>
            <person name="Wang D."/>
            <person name="Wang C."/>
            <person name="Pandey M.K."/>
            <person name="Ge S."/>
            <person name="Xu Q."/>
            <person name="Li N."/>
            <person name="Li G."/>
            <person name="Huang Y."/>
            <person name="Saxena R.K."/>
            <person name="Ji Y."/>
            <person name="Li M."/>
            <person name="Yan X."/>
            <person name="He Y."/>
            <person name="Liu Y."/>
            <person name="Wang X."/>
            <person name="Xiang C."/>
            <person name="Varshney R.K."/>
            <person name="Ding H."/>
            <person name="Gao S."/>
            <person name="Zong X."/>
        </authorList>
    </citation>
    <scope>NUCLEOTIDE SEQUENCE [LARGE SCALE GENOMIC DNA]</scope>
    <source>
        <strain evidence="2 3">cv. Zhongwan 6</strain>
    </source>
</reference>
<dbReference type="GO" id="GO:0141166">
    <property type="term" value="P:chromosomal 5-methylcytosine DNA demethylation pathway"/>
    <property type="evidence" value="ECO:0007669"/>
    <property type="project" value="InterPro"/>
</dbReference>
<evidence type="ECO:0000313" key="2">
    <source>
        <dbReference type="EMBL" id="KAI5426288.1"/>
    </source>
</evidence>
<dbReference type="GO" id="GO:0035514">
    <property type="term" value="F:DNA demethylase activity"/>
    <property type="evidence" value="ECO:0007669"/>
    <property type="project" value="InterPro"/>
</dbReference>
<gene>
    <name evidence="2" type="ORF">KIW84_031911</name>
</gene>
<dbReference type="PANTHER" id="PTHR46213:SF26">
    <property type="entry name" value="HHH-GPD BASE EXCISION DNA REPAIR FAMILY PROTEIN"/>
    <property type="match status" value="1"/>
</dbReference>
<dbReference type="AlphaFoldDB" id="A0A9D4XTR2"/>
<evidence type="ECO:0000313" key="3">
    <source>
        <dbReference type="Proteomes" id="UP001058974"/>
    </source>
</evidence>